<gene>
    <name evidence="1" type="ORF">F8388_026565</name>
</gene>
<accession>A0A7J6EA28</accession>
<reference evidence="1 2" key="1">
    <citation type="journal article" date="2020" name="bioRxiv">
        <title>Sequence and annotation of 42 cannabis genomes reveals extensive copy number variation in cannabinoid synthesis and pathogen resistance genes.</title>
        <authorList>
            <person name="Mckernan K.J."/>
            <person name="Helbert Y."/>
            <person name="Kane L.T."/>
            <person name="Ebling H."/>
            <person name="Zhang L."/>
            <person name="Liu B."/>
            <person name="Eaton Z."/>
            <person name="Mclaughlin S."/>
            <person name="Kingan S."/>
            <person name="Baybayan P."/>
            <person name="Concepcion G."/>
            <person name="Jordan M."/>
            <person name="Riva A."/>
            <person name="Barbazuk W."/>
            <person name="Harkins T."/>
        </authorList>
    </citation>
    <scope>NUCLEOTIDE SEQUENCE [LARGE SCALE GENOMIC DNA]</scope>
    <source>
        <strain evidence="2">cv. Jamaican Lion 4</strain>
        <tissue evidence="1">Leaf</tissue>
    </source>
</reference>
<evidence type="ECO:0000313" key="2">
    <source>
        <dbReference type="Proteomes" id="UP000525078"/>
    </source>
</evidence>
<name>A0A7J6EA28_CANSA</name>
<comment type="caution">
    <text evidence="1">The sequence shown here is derived from an EMBL/GenBank/DDBJ whole genome shotgun (WGS) entry which is preliminary data.</text>
</comment>
<dbReference type="AlphaFoldDB" id="A0A7J6EA28"/>
<protein>
    <submittedName>
        <fullName evidence="1">Uncharacterized protein</fullName>
    </submittedName>
</protein>
<dbReference type="EMBL" id="JAATIP010000267">
    <property type="protein sequence ID" value="KAF4355295.1"/>
    <property type="molecule type" value="Genomic_DNA"/>
</dbReference>
<dbReference type="Proteomes" id="UP000525078">
    <property type="component" value="Unassembled WGS sequence"/>
</dbReference>
<sequence>MLRSCRLTIFSSSSWQEGFHCSTREPKMLTTCPMSGLRYGFRAVQCLANSTTLYMLSTIVSSSGSRASSIAIRIYSTPRATSNAIVTLCFHDTNNTKRTKIITAITIPAIIPAETRLPFLVPFALPSVELLEPEPEPEDPPLSELGVFPSKRLPVVVNFTLGGKLGISPHSWITQIPSNLKQSHNLSITRSRSTLTETISTIKLNIGD</sequence>
<evidence type="ECO:0000313" key="1">
    <source>
        <dbReference type="EMBL" id="KAF4355295.1"/>
    </source>
</evidence>
<proteinExistence type="predicted"/>
<organism evidence="1 2">
    <name type="scientific">Cannabis sativa</name>
    <name type="common">Hemp</name>
    <name type="synonym">Marijuana</name>
    <dbReference type="NCBI Taxonomy" id="3483"/>
    <lineage>
        <taxon>Eukaryota</taxon>
        <taxon>Viridiplantae</taxon>
        <taxon>Streptophyta</taxon>
        <taxon>Embryophyta</taxon>
        <taxon>Tracheophyta</taxon>
        <taxon>Spermatophyta</taxon>
        <taxon>Magnoliopsida</taxon>
        <taxon>eudicotyledons</taxon>
        <taxon>Gunneridae</taxon>
        <taxon>Pentapetalae</taxon>
        <taxon>rosids</taxon>
        <taxon>fabids</taxon>
        <taxon>Rosales</taxon>
        <taxon>Cannabaceae</taxon>
        <taxon>Cannabis</taxon>
    </lineage>
</organism>